<feature type="compositionally biased region" description="Basic and acidic residues" evidence="1">
    <location>
        <begin position="48"/>
        <end position="58"/>
    </location>
</feature>
<protein>
    <recommendedName>
        <fullName evidence="2">eCIS core domain-containing protein</fullName>
    </recommendedName>
</protein>
<proteinExistence type="predicted"/>
<accession>A0ABQ0A091</accession>
<dbReference type="EMBL" id="BAABWH010000004">
    <property type="protein sequence ID" value="GAA6145680.1"/>
    <property type="molecule type" value="Genomic_DNA"/>
</dbReference>
<evidence type="ECO:0000259" key="2">
    <source>
        <dbReference type="Pfam" id="PF13699"/>
    </source>
</evidence>
<evidence type="ECO:0000313" key="4">
    <source>
        <dbReference type="Proteomes" id="UP001481413"/>
    </source>
</evidence>
<feature type="region of interest" description="Disordered" evidence="1">
    <location>
        <begin position="339"/>
        <end position="363"/>
    </location>
</feature>
<dbReference type="Pfam" id="PF13699">
    <property type="entry name" value="eCIS_core"/>
    <property type="match status" value="1"/>
</dbReference>
<feature type="domain" description="eCIS core" evidence="2">
    <location>
        <begin position="200"/>
        <end position="277"/>
    </location>
</feature>
<comment type="caution">
    <text evidence="3">The sequence shown here is derived from an EMBL/GenBank/DDBJ whole genome shotgun (WGS) entry which is preliminary data.</text>
</comment>
<dbReference type="Proteomes" id="UP001481413">
    <property type="component" value="Unassembled WGS sequence"/>
</dbReference>
<feature type="compositionally biased region" description="Basic residues" evidence="1">
    <location>
        <begin position="1"/>
        <end position="11"/>
    </location>
</feature>
<sequence length="1209" mass="131321">MESKSLSKKGYKTAQPDTKKPAARKAKKPEYLKRKVQKKMAVSDPADSQEKEADKVAADVKQNLQRGTDEPAVAARSVSSSSPSISRTKKDEVQAKLFREEEEAQTKVHRQEEEVQTKVYREEEEEAAQPKLFRNVDELAQAKLFRQEDEEVAQTRLQRTEEEPVQTKLLRKELDDQKADDEKMDEVEARIAQTRGNGSPLPDEIRQKMEQQFGKDFSRVVIHTDMQSNELCKELNARAFAIGNDIYFASGEFNPESERGQELLAHELTHVVQQSQGINRKVYRAAATPARAATPSARATQKGATLAADGTLSHPSIGSMNRSTNNIVIPSIDLPSVKKPFTPQPCDIPRGRKRDNTQSTTWNNAIDTSSLDEKLQNFVKDAPEMEIDGTRAYYLKLKRENQFIMGTRDQILNQIKKPRWNKSGQFRTYDVDHKREFQLGGADGDIDNFWLLESSANRSSGAKINNEINRKLNSILDVGRYVWSASQVRQSTKSARSRDNIRIESHGADMQVKGHPNDSYEISDINGGEHLAGLMVLNDAQINTHNLKGSPTKLAIFSNKTGGRRADIPWGDGKTQVTLTSDPGWGFTGRDGEANIQLDQLTYDQQAGNERGTVSGLAYSKNKYIHGMPFTWKIVKIPGIEYGGAIDPPRGWVRNKLRAKGFSPVELTEEGLQGGIGLVAGGKIHCDIPILQGTEIGLNILGEDVEVDAIIPLENIKLPSPIAISHSSLRVFVGSRGLGAEGKIGLEVDKLGTGEFSASMSTDQKFQAEGKLTLDTSFFDRAEIDMWYRDGEVGGSGTVGIDSPNKIKGIRAANLTMEYNEGDFSATGTVDPDIPGIQQAGLTVDYTEEDGLTIGGDLQLTANPAIRSGSIHVEVNKQGEEWKVSGEGTAQPAIPGIDSELTVGYEDGGFIAEFSGGFERGMLSGNVTVGVSNRAVGEDGKPSGDPLPGGELLVYGSGSATIQIAPWLQGTAGVKFDPNGEVTVSGEIGIPDELEIFARKEINKSIFNVAVQVPIIPGIVAEVGGGLSAIAGIGPGVIDELKIGIEYNPAREQDTKVTGDAHLKVPADAGLRLSVRAGIGLGITGASATGGLDIGGTLGISGAAEAGVHMDWTPATGLDLTADLEIHAQPSFTFDIGGYVSVKVFGWSIYDDRFEFASYTFGSDYRFGIKLPVHYKEGEPFDISTDDIEFTIPDISTNDLLKGLISRIT</sequence>
<dbReference type="RefSeq" id="WP_353294726.1">
    <property type="nucleotide sequence ID" value="NZ_BAABWH010000004.1"/>
</dbReference>
<organism evidence="3 4">
    <name type="scientific">Thalassolituus maritimus</name>
    <dbReference type="NCBI Taxonomy" id="484498"/>
    <lineage>
        <taxon>Bacteria</taxon>
        <taxon>Pseudomonadati</taxon>
        <taxon>Pseudomonadota</taxon>
        <taxon>Gammaproteobacteria</taxon>
        <taxon>Oceanospirillales</taxon>
        <taxon>Oceanospirillaceae</taxon>
        <taxon>Thalassolituus</taxon>
    </lineage>
</organism>
<gene>
    <name evidence="3" type="ORF">NBRC116585_17980</name>
</gene>
<feature type="compositionally biased region" description="Basic and acidic residues" evidence="1">
    <location>
        <begin position="88"/>
        <end position="121"/>
    </location>
</feature>
<feature type="region of interest" description="Disordered" evidence="1">
    <location>
        <begin position="1"/>
        <end position="128"/>
    </location>
</feature>
<dbReference type="InterPro" id="IPR025295">
    <property type="entry name" value="eCIS_core_dom"/>
</dbReference>
<evidence type="ECO:0000313" key="3">
    <source>
        <dbReference type="EMBL" id="GAA6145680.1"/>
    </source>
</evidence>
<reference evidence="3 4" key="1">
    <citation type="submission" date="2024-04" db="EMBL/GenBank/DDBJ databases">
        <title>Draft genome sequence of Thalassolituus maritimus NBRC 116585.</title>
        <authorList>
            <person name="Miyakawa T."/>
            <person name="Kusuya Y."/>
            <person name="Miura T."/>
        </authorList>
    </citation>
    <scope>NUCLEOTIDE SEQUENCE [LARGE SCALE GENOMIC DNA]</scope>
    <source>
        <strain evidence="3 4">5NW40-0001</strain>
    </source>
</reference>
<evidence type="ECO:0000256" key="1">
    <source>
        <dbReference type="SAM" id="MobiDB-lite"/>
    </source>
</evidence>
<keyword evidence="4" id="KW-1185">Reference proteome</keyword>
<feature type="compositionally biased region" description="Low complexity" evidence="1">
    <location>
        <begin position="71"/>
        <end position="86"/>
    </location>
</feature>
<name>A0ABQ0A091_9GAMM</name>